<feature type="compositionally biased region" description="Gly residues" evidence="2">
    <location>
        <begin position="83"/>
        <end position="99"/>
    </location>
</feature>
<gene>
    <name evidence="4" type="ORF">AYL99_04919</name>
</gene>
<protein>
    <recommendedName>
        <fullName evidence="3">C2H2-type domain-containing protein</fullName>
    </recommendedName>
</protein>
<dbReference type="GO" id="GO:0008270">
    <property type="term" value="F:zinc ion binding"/>
    <property type="evidence" value="ECO:0007669"/>
    <property type="project" value="UniProtKB-KW"/>
</dbReference>
<dbReference type="STRING" id="1367422.A0A178ZJF1"/>
<dbReference type="GeneID" id="30009087"/>
<dbReference type="EMBL" id="LVYI01000004">
    <property type="protein sequence ID" value="OAP59917.1"/>
    <property type="molecule type" value="Genomic_DNA"/>
</dbReference>
<dbReference type="RefSeq" id="XP_018693284.1">
    <property type="nucleotide sequence ID" value="XM_018836431.1"/>
</dbReference>
<feature type="compositionally biased region" description="Basic and acidic residues" evidence="2">
    <location>
        <begin position="64"/>
        <end position="76"/>
    </location>
</feature>
<keyword evidence="1" id="KW-0479">Metal-binding</keyword>
<evidence type="ECO:0000313" key="4">
    <source>
        <dbReference type="EMBL" id="OAP59917.1"/>
    </source>
</evidence>
<feature type="domain" description="C2H2-type" evidence="3">
    <location>
        <begin position="28"/>
        <end position="57"/>
    </location>
</feature>
<sequence length="167" mass="18316">MPPSLLVQRGFTLPPASTQSAKQARSAFFCSLCQKGYSRMNEFEAHESSYDHQHKKRLKELKEMQRQVQPKKEEKGPLMQIKLGGGSKSTAAGGGGFKKGGFKNAFAPADGEPKAELEKREDADTIVVEKQDADMDDSDLTEDEDYYDPRRPTGCMPGCKGHVSGGS</sequence>
<dbReference type="SUPFAM" id="SSF57667">
    <property type="entry name" value="beta-beta-alpha zinc fingers"/>
    <property type="match status" value="1"/>
</dbReference>
<reference evidence="4 5" key="1">
    <citation type="submission" date="2016-04" db="EMBL/GenBank/DDBJ databases">
        <title>Draft genome of Fonsecaea erecta CBS 125763.</title>
        <authorList>
            <person name="Weiss V.A."/>
            <person name="Vicente V.A."/>
            <person name="Raittz R.T."/>
            <person name="Moreno L.F."/>
            <person name="De Souza E.M."/>
            <person name="Pedrosa F.O."/>
            <person name="Steffens M.B."/>
            <person name="Faoro H."/>
            <person name="Tadra-Sfeir M.Z."/>
            <person name="Najafzadeh M.J."/>
            <person name="Felipe M.S."/>
            <person name="Teixeira M."/>
            <person name="Sun J."/>
            <person name="Xi L."/>
            <person name="Gomes R."/>
            <person name="De Azevedo C.M."/>
            <person name="Salgado C.G."/>
            <person name="Da Silva M.B."/>
            <person name="Nascimento M.F."/>
            <person name="Queiroz-Telles F."/>
            <person name="Attili D.S."/>
            <person name="Gorbushina A."/>
        </authorList>
    </citation>
    <scope>NUCLEOTIDE SEQUENCE [LARGE SCALE GENOMIC DNA]</scope>
    <source>
        <strain evidence="4 5">CBS 125763</strain>
    </source>
</reference>
<keyword evidence="1" id="KW-0863">Zinc-finger</keyword>
<dbReference type="InterPro" id="IPR013087">
    <property type="entry name" value="Znf_C2H2_type"/>
</dbReference>
<dbReference type="PROSITE" id="PS50157">
    <property type="entry name" value="ZINC_FINGER_C2H2_2"/>
    <property type="match status" value="1"/>
</dbReference>
<accession>A0A178ZJF1</accession>
<dbReference type="PROSITE" id="PS00028">
    <property type="entry name" value="ZINC_FINGER_C2H2_1"/>
    <property type="match status" value="1"/>
</dbReference>
<dbReference type="Proteomes" id="UP000078343">
    <property type="component" value="Unassembled WGS sequence"/>
</dbReference>
<dbReference type="InterPro" id="IPR036236">
    <property type="entry name" value="Znf_C2H2_sf"/>
</dbReference>
<evidence type="ECO:0000256" key="2">
    <source>
        <dbReference type="SAM" id="MobiDB-lite"/>
    </source>
</evidence>
<keyword evidence="5" id="KW-1185">Reference proteome</keyword>
<keyword evidence="1" id="KW-0862">Zinc</keyword>
<feature type="compositionally biased region" description="Acidic residues" evidence="2">
    <location>
        <begin position="134"/>
        <end position="146"/>
    </location>
</feature>
<evidence type="ECO:0000313" key="5">
    <source>
        <dbReference type="Proteomes" id="UP000078343"/>
    </source>
</evidence>
<dbReference type="PANTHER" id="PTHR47251:SF1">
    <property type="entry name" value="FINGER DOMAIN PROTEIN, PUTATIVE (AFU_ORTHOLOGUE AFUA_3G04180)-RELATED"/>
    <property type="match status" value="1"/>
</dbReference>
<dbReference type="OrthoDB" id="4822at2759"/>
<proteinExistence type="predicted"/>
<dbReference type="AlphaFoldDB" id="A0A178ZJF1"/>
<evidence type="ECO:0000259" key="3">
    <source>
        <dbReference type="PROSITE" id="PS50157"/>
    </source>
</evidence>
<organism evidence="4 5">
    <name type="scientific">Fonsecaea erecta</name>
    <dbReference type="NCBI Taxonomy" id="1367422"/>
    <lineage>
        <taxon>Eukaryota</taxon>
        <taxon>Fungi</taxon>
        <taxon>Dikarya</taxon>
        <taxon>Ascomycota</taxon>
        <taxon>Pezizomycotina</taxon>
        <taxon>Eurotiomycetes</taxon>
        <taxon>Chaetothyriomycetidae</taxon>
        <taxon>Chaetothyriales</taxon>
        <taxon>Herpotrichiellaceae</taxon>
        <taxon>Fonsecaea</taxon>
    </lineage>
</organism>
<dbReference type="PANTHER" id="PTHR47251">
    <property type="entry name" value="FINGER DOMAIN PROTEIN, PUTATIVE (AFU_ORTHOLOGUE AFUA_3G04180)-RELATED"/>
    <property type="match status" value="1"/>
</dbReference>
<feature type="compositionally biased region" description="Basic and acidic residues" evidence="2">
    <location>
        <begin position="111"/>
        <end position="133"/>
    </location>
</feature>
<name>A0A178ZJF1_9EURO</name>
<evidence type="ECO:0000256" key="1">
    <source>
        <dbReference type="PROSITE-ProRule" id="PRU00042"/>
    </source>
</evidence>
<comment type="caution">
    <text evidence="4">The sequence shown here is derived from an EMBL/GenBank/DDBJ whole genome shotgun (WGS) entry which is preliminary data.</text>
</comment>
<feature type="region of interest" description="Disordered" evidence="2">
    <location>
        <begin position="64"/>
        <end position="167"/>
    </location>
</feature>